<evidence type="ECO:0000313" key="2">
    <source>
        <dbReference type="Proteomes" id="UP000219994"/>
    </source>
</evidence>
<comment type="caution">
    <text evidence="1">The sequence shown here is derived from an EMBL/GenBank/DDBJ whole genome shotgun (WGS) entry which is preliminary data.</text>
</comment>
<gene>
    <name evidence="1" type="ORF">B5766_12950</name>
</gene>
<protein>
    <submittedName>
        <fullName evidence="1">Uncharacterized protein</fullName>
    </submittedName>
</protein>
<accession>A0A2A6FMM6</accession>
<evidence type="ECO:0000313" key="1">
    <source>
        <dbReference type="EMBL" id="PDQ34134.1"/>
    </source>
</evidence>
<reference evidence="2" key="1">
    <citation type="submission" date="2017-03" db="EMBL/GenBank/DDBJ databases">
        <authorList>
            <person name="Lund M.B."/>
        </authorList>
    </citation>
    <scope>NUCLEOTIDE SEQUENCE [LARGE SCALE GENOMIC DNA]</scope>
</reference>
<dbReference type="Proteomes" id="UP000219994">
    <property type="component" value="Unassembled WGS sequence"/>
</dbReference>
<name>A0A2A6FMM6_9MICO</name>
<dbReference type="AlphaFoldDB" id="A0A2A6FMM6"/>
<sequence>MTVFESPLHGRVDIQALENGVWVTYIADATGITIRRGGSRDGLGIKTDVGLCTFTLRDRQDPLHGGTFTPGQPVRIQTSTGPLFTGRIVDIASAYPLDKQHARTAARVTVTVCDAVQIHTTTPRYGCQIAQGFETFESRINRLASSAQAPIDVPVVGSPRGVYAF</sequence>
<proteinExistence type="predicted"/>
<dbReference type="EMBL" id="NAEP01000069">
    <property type="protein sequence ID" value="PDQ34134.1"/>
    <property type="molecule type" value="Genomic_DNA"/>
</dbReference>
<organism evidence="1 2">
    <name type="scientific">Candidatus Lumbricidiphila eiseniae</name>
    <dbReference type="NCBI Taxonomy" id="1969409"/>
    <lineage>
        <taxon>Bacteria</taxon>
        <taxon>Bacillati</taxon>
        <taxon>Actinomycetota</taxon>
        <taxon>Actinomycetes</taxon>
        <taxon>Micrococcales</taxon>
        <taxon>Microbacteriaceae</taxon>
        <taxon>Candidatus Lumbricidiphila</taxon>
    </lineage>
</organism>